<keyword evidence="1" id="KW-0732">Signal</keyword>
<dbReference type="Pfam" id="PF00954">
    <property type="entry name" value="S_locus_glycop"/>
    <property type="match status" value="1"/>
</dbReference>
<reference evidence="4 5" key="1">
    <citation type="submission" date="2019-12" db="EMBL/GenBank/DDBJ databases">
        <authorList>
            <person name="Alioto T."/>
            <person name="Alioto T."/>
            <person name="Gomez Garrido J."/>
        </authorList>
    </citation>
    <scope>NUCLEOTIDE SEQUENCE [LARGE SCALE GENOMIC DNA]</scope>
</reference>
<evidence type="ECO:0000313" key="5">
    <source>
        <dbReference type="Proteomes" id="UP000594638"/>
    </source>
</evidence>
<dbReference type="InterPro" id="IPR036426">
    <property type="entry name" value="Bulb-type_lectin_dom_sf"/>
</dbReference>
<dbReference type="PANTHER" id="PTHR32444:SF205">
    <property type="match status" value="1"/>
</dbReference>
<dbReference type="PANTHER" id="PTHR32444">
    <property type="entry name" value="BULB-TYPE LECTIN DOMAIN-CONTAINING PROTEIN"/>
    <property type="match status" value="1"/>
</dbReference>
<comment type="caution">
    <text evidence="4">The sequence shown here is derived from an EMBL/GenBank/DDBJ whole genome shotgun (WGS) entry which is preliminary data.</text>
</comment>
<sequence length="107" mass="12150">MKLGWNFIIGMEVYLSPWNNNDDPSSGDFTYHLDTSGYPQLVMKRGSDVVFKTGPWNGLRYSGTPNLRKNSIFKFVVINKNEAYYAYELLGSIISRYAVNPSGVAER</sequence>
<gene>
    <name evidence="4" type="ORF">OLEA9_A052506</name>
</gene>
<evidence type="ECO:0000256" key="2">
    <source>
        <dbReference type="ARBA" id="ARBA00023157"/>
    </source>
</evidence>
<dbReference type="AlphaFoldDB" id="A0A8S0RSV3"/>
<evidence type="ECO:0000259" key="3">
    <source>
        <dbReference type="Pfam" id="PF00954"/>
    </source>
</evidence>
<dbReference type="OrthoDB" id="785331at2759"/>
<organism evidence="4 5">
    <name type="scientific">Olea europaea subsp. europaea</name>
    <dbReference type="NCBI Taxonomy" id="158383"/>
    <lineage>
        <taxon>Eukaryota</taxon>
        <taxon>Viridiplantae</taxon>
        <taxon>Streptophyta</taxon>
        <taxon>Embryophyta</taxon>
        <taxon>Tracheophyta</taxon>
        <taxon>Spermatophyta</taxon>
        <taxon>Magnoliopsida</taxon>
        <taxon>eudicotyledons</taxon>
        <taxon>Gunneridae</taxon>
        <taxon>Pentapetalae</taxon>
        <taxon>asterids</taxon>
        <taxon>lamiids</taxon>
        <taxon>Lamiales</taxon>
        <taxon>Oleaceae</taxon>
        <taxon>Oleeae</taxon>
        <taxon>Olea</taxon>
    </lineage>
</organism>
<dbReference type="EMBL" id="CACTIH010003709">
    <property type="protein sequence ID" value="CAA2982882.1"/>
    <property type="molecule type" value="Genomic_DNA"/>
</dbReference>
<accession>A0A8S0RSV3</accession>
<dbReference type="GO" id="GO:0048544">
    <property type="term" value="P:recognition of pollen"/>
    <property type="evidence" value="ECO:0007669"/>
    <property type="project" value="InterPro"/>
</dbReference>
<dbReference type="InterPro" id="IPR000858">
    <property type="entry name" value="S_locus_glycoprot_dom"/>
</dbReference>
<evidence type="ECO:0000313" key="4">
    <source>
        <dbReference type="EMBL" id="CAA2982882.1"/>
    </source>
</evidence>
<keyword evidence="2" id="KW-1015">Disulfide bond</keyword>
<dbReference type="SUPFAM" id="SSF51110">
    <property type="entry name" value="alpha-D-mannose-specific plant lectins"/>
    <property type="match status" value="1"/>
</dbReference>
<name>A0A8S0RSV3_OLEEU</name>
<dbReference type="Proteomes" id="UP000594638">
    <property type="component" value="Unassembled WGS sequence"/>
</dbReference>
<keyword evidence="5" id="KW-1185">Reference proteome</keyword>
<protein>
    <submittedName>
        <fullName evidence="4">G-type lectin S-receptor-like serine threonine-kinase At4g27290 isoform X2</fullName>
    </submittedName>
</protein>
<feature type="domain" description="S-locus glycoprotein" evidence="3">
    <location>
        <begin position="51"/>
        <end position="106"/>
    </location>
</feature>
<dbReference type="Gramene" id="OE9A052506T1">
    <property type="protein sequence ID" value="OE9A052506C1"/>
    <property type="gene ID" value="OE9A052506"/>
</dbReference>
<evidence type="ECO:0000256" key="1">
    <source>
        <dbReference type="ARBA" id="ARBA00022729"/>
    </source>
</evidence>
<proteinExistence type="predicted"/>